<name>M3HIV8_LEPIT</name>
<protein>
    <submittedName>
        <fullName evidence="1">Uncharacterized protein</fullName>
    </submittedName>
</protein>
<accession>M3HIV8</accession>
<evidence type="ECO:0000313" key="1">
    <source>
        <dbReference type="EMBL" id="EMG24259.1"/>
    </source>
</evidence>
<dbReference type="Proteomes" id="UP000011778">
    <property type="component" value="Unassembled WGS sequence"/>
</dbReference>
<organism evidence="1 2">
    <name type="scientific">Leptospira interrogans serovar Copenhageni str. LT2050</name>
    <dbReference type="NCBI Taxonomy" id="1001598"/>
    <lineage>
        <taxon>Bacteria</taxon>
        <taxon>Pseudomonadati</taxon>
        <taxon>Spirochaetota</taxon>
        <taxon>Spirochaetia</taxon>
        <taxon>Leptospirales</taxon>
        <taxon>Leptospiraceae</taxon>
        <taxon>Leptospira</taxon>
    </lineage>
</organism>
<dbReference type="EMBL" id="AFMD02000009">
    <property type="protein sequence ID" value="EMG24259.1"/>
    <property type="molecule type" value="Genomic_DNA"/>
</dbReference>
<dbReference type="AlphaFoldDB" id="M3HIV8"/>
<reference evidence="1 2" key="1">
    <citation type="submission" date="2013-02" db="EMBL/GenBank/DDBJ databases">
        <authorList>
            <person name="Harkins D.M."/>
            <person name="Durkin A.S."/>
            <person name="Brinkac L.M."/>
            <person name="Haft D.H."/>
            <person name="Selengut J.D."/>
            <person name="Sanka R."/>
            <person name="DePew J."/>
            <person name="Purushe J."/>
            <person name="Tulsiani S.M."/>
            <person name="Graham G.C."/>
            <person name="Burns M.-A."/>
            <person name="Dohnt M.F."/>
            <person name="Smythe L.D."/>
            <person name="McKay D.B."/>
            <person name="Craig S.B."/>
            <person name="Vinetz J.M."/>
            <person name="Sutton G.G."/>
            <person name="Nierman W.C."/>
            <person name="Fouts D.E."/>
        </authorList>
    </citation>
    <scope>NUCLEOTIDE SEQUENCE [LARGE SCALE GENOMIC DNA]</scope>
    <source>
        <strain evidence="1 2">LT2050</strain>
    </source>
</reference>
<gene>
    <name evidence="1" type="ORF">LEP1GSC150_2400</name>
</gene>
<evidence type="ECO:0000313" key="2">
    <source>
        <dbReference type="Proteomes" id="UP000011778"/>
    </source>
</evidence>
<comment type="caution">
    <text evidence="1">The sequence shown here is derived from an EMBL/GenBank/DDBJ whole genome shotgun (WGS) entry which is preliminary data.</text>
</comment>
<proteinExistence type="predicted"/>
<sequence>MGLAPILRRMEILLKLRSRVLGSLDSLSSGISEQRGE</sequence>